<dbReference type="GO" id="GO:0004523">
    <property type="term" value="F:RNA-DNA hybrid ribonuclease activity"/>
    <property type="evidence" value="ECO:0007669"/>
    <property type="project" value="InterPro"/>
</dbReference>
<dbReference type="Pfam" id="PF13456">
    <property type="entry name" value="RVT_3"/>
    <property type="match status" value="1"/>
</dbReference>
<organism evidence="2 3">
    <name type="scientific">Linum trigynum</name>
    <dbReference type="NCBI Taxonomy" id="586398"/>
    <lineage>
        <taxon>Eukaryota</taxon>
        <taxon>Viridiplantae</taxon>
        <taxon>Streptophyta</taxon>
        <taxon>Embryophyta</taxon>
        <taxon>Tracheophyta</taxon>
        <taxon>Spermatophyta</taxon>
        <taxon>Magnoliopsida</taxon>
        <taxon>eudicotyledons</taxon>
        <taxon>Gunneridae</taxon>
        <taxon>Pentapetalae</taxon>
        <taxon>rosids</taxon>
        <taxon>fabids</taxon>
        <taxon>Malpighiales</taxon>
        <taxon>Linaceae</taxon>
        <taxon>Linum</taxon>
    </lineage>
</organism>
<keyword evidence="3" id="KW-1185">Reference proteome</keyword>
<feature type="domain" description="RNase H type-1" evidence="1">
    <location>
        <begin position="9"/>
        <end position="91"/>
    </location>
</feature>
<dbReference type="AlphaFoldDB" id="A0AAV2EWZ7"/>
<proteinExistence type="predicted"/>
<evidence type="ECO:0000313" key="2">
    <source>
        <dbReference type="EMBL" id="CAL1390491.1"/>
    </source>
</evidence>
<reference evidence="2 3" key="1">
    <citation type="submission" date="2024-04" db="EMBL/GenBank/DDBJ databases">
        <authorList>
            <person name="Fracassetti M."/>
        </authorList>
    </citation>
    <scope>NUCLEOTIDE SEQUENCE [LARGE SCALE GENOMIC DNA]</scope>
</reference>
<gene>
    <name evidence="2" type="ORF">LTRI10_LOCUS31272</name>
</gene>
<evidence type="ECO:0000313" key="3">
    <source>
        <dbReference type="Proteomes" id="UP001497516"/>
    </source>
</evidence>
<dbReference type="InterPro" id="IPR002156">
    <property type="entry name" value="RNaseH_domain"/>
</dbReference>
<sequence>MMFKREIRPAEIAKLKTISFALEVVEMKGYFQVEIESNCLKVVSKLKGDNASLTEEGWLSEEIRTQAQYLGHIKWIFAKRECNKAAHIIAHTLCN</sequence>
<accession>A0AAV2EWZ7</accession>
<evidence type="ECO:0000259" key="1">
    <source>
        <dbReference type="Pfam" id="PF13456"/>
    </source>
</evidence>
<dbReference type="GO" id="GO:0003676">
    <property type="term" value="F:nucleic acid binding"/>
    <property type="evidence" value="ECO:0007669"/>
    <property type="project" value="InterPro"/>
</dbReference>
<name>A0AAV2EWZ7_9ROSI</name>
<dbReference type="EMBL" id="OZ034818">
    <property type="protein sequence ID" value="CAL1390491.1"/>
    <property type="molecule type" value="Genomic_DNA"/>
</dbReference>
<protein>
    <recommendedName>
        <fullName evidence="1">RNase H type-1 domain-containing protein</fullName>
    </recommendedName>
</protein>
<dbReference type="Proteomes" id="UP001497516">
    <property type="component" value="Chromosome 5"/>
</dbReference>